<comment type="caution">
    <text evidence="2">The sequence shown here is derived from an EMBL/GenBank/DDBJ whole genome shotgun (WGS) entry which is preliminary data.</text>
</comment>
<evidence type="ECO:0000313" key="2">
    <source>
        <dbReference type="EMBL" id="GJT42588.1"/>
    </source>
</evidence>
<reference evidence="2" key="2">
    <citation type="submission" date="2022-01" db="EMBL/GenBank/DDBJ databases">
        <authorList>
            <person name="Yamashiro T."/>
            <person name="Shiraishi A."/>
            <person name="Satake H."/>
            <person name="Nakayama K."/>
        </authorList>
    </citation>
    <scope>NUCLEOTIDE SEQUENCE</scope>
</reference>
<protein>
    <submittedName>
        <fullName evidence="2">Uncharacterized protein</fullName>
    </submittedName>
</protein>
<gene>
    <name evidence="2" type="ORF">Tco_0951303</name>
</gene>
<evidence type="ECO:0000313" key="3">
    <source>
        <dbReference type="Proteomes" id="UP001151760"/>
    </source>
</evidence>
<sequence>MSRVIARPPSKSSSEIKSNACEASSCSMQSTSSEQSTTSCEICQWSPKTRIAWKIPNKPLWNTHPRVPMKLGGNSMASKNIASISHIEREELRRKGIKIPSKLFSPKYLSPTFIIELNKNPSSLKRVCFVNSIVILTKEEVKEVIDEEESGKETDEEVEEILKYEEEEENDEDGSFAYECEFMILEDTTSIIDRHLGEMAFGRPFIDEIGLVYNREEGTVMFKQDEEKITFKIPHTIEIFKQTRLMGLSTDSIHPSTYEENFGHGRTHYYQSLLSGDEYMQDEGDRRGIRHLIRLEKEMMRDKGEVT</sequence>
<evidence type="ECO:0000256" key="1">
    <source>
        <dbReference type="SAM" id="MobiDB-lite"/>
    </source>
</evidence>
<organism evidence="2 3">
    <name type="scientific">Tanacetum coccineum</name>
    <dbReference type="NCBI Taxonomy" id="301880"/>
    <lineage>
        <taxon>Eukaryota</taxon>
        <taxon>Viridiplantae</taxon>
        <taxon>Streptophyta</taxon>
        <taxon>Embryophyta</taxon>
        <taxon>Tracheophyta</taxon>
        <taxon>Spermatophyta</taxon>
        <taxon>Magnoliopsida</taxon>
        <taxon>eudicotyledons</taxon>
        <taxon>Gunneridae</taxon>
        <taxon>Pentapetalae</taxon>
        <taxon>asterids</taxon>
        <taxon>campanulids</taxon>
        <taxon>Asterales</taxon>
        <taxon>Asteraceae</taxon>
        <taxon>Asteroideae</taxon>
        <taxon>Anthemideae</taxon>
        <taxon>Anthemidinae</taxon>
        <taxon>Tanacetum</taxon>
    </lineage>
</organism>
<proteinExistence type="predicted"/>
<name>A0ABQ5DVH4_9ASTR</name>
<dbReference type="EMBL" id="BQNB010015658">
    <property type="protein sequence ID" value="GJT42588.1"/>
    <property type="molecule type" value="Genomic_DNA"/>
</dbReference>
<feature type="region of interest" description="Disordered" evidence="1">
    <location>
        <begin position="1"/>
        <end position="21"/>
    </location>
</feature>
<accession>A0ABQ5DVH4</accession>
<dbReference type="Proteomes" id="UP001151760">
    <property type="component" value="Unassembled WGS sequence"/>
</dbReference>
<reference evidence="2" key="1">
    <citation type="journal article" date="2022" name="Int. J. Mol. Sci.">
        <title>Draft Genome of Tanacetum Coccineum: Genomic Comparison of Closely Related Tanacetum-Family Plants.</title>
        <authorList>
            <person name="Yamashiro T."/>
            <person name="Shiraishi A."/>
            <person name="Nakayama K."/>
            <person name="Satake H."/>
        </authorList>
    </citation>
    <scope>NUCLEOTIDE SEQUENCE</scope>
</reference>
<keyword evidence="3" id="KW-1185">Reference proteome</keyword>